<feature type="transmembrane region" description="Helical" evidence="8">
    <location>
        <begin position="291"/>
        <end position="308"/>
    </location>
</feature>
<feature type="transmembrane region" description="Helical" evidence="8">
    <location>
        <begin position="175"/>
        <end position="195"/>
    </location>
</feature>
<keyword evidence="5 8" id="KW-0812">Transmembrane</keyword>
<dbReference type="InterPro" id="IPR005829">
    <property type="entry name" value="Sugar_transporter_CS"/>
</dbReference>
<keyword evidence="4" id="KW-1003">Cell membrane</keyword>
<evidence type="ECO:0000259" key="9">
    <source>
        <dbReference type="PROSITE" id="PS50850"/>
    </source>
</evidence>
<keyword evidence="3" id="KW-0813">Transport</keyword>
<dbReference type="SUPFAM" id="SSF103473">
    <property type="entry name" value="MFS general substrate transporter"/>
    <property type="match status" value="1"/>
</dbReference>
<feature type="transmembrane region" description="Helical" evidence="8">
    <location>
        <begin position="224"/>
        <end position="246"/>
    </location>
</feature>
<dbReference type="InterPro" id="IPR020846">
    <property type="entry name" value="MFS_dom"/>
</dbReference>
<sequence>MTACATITASPARDAVRLRRMSVALFLGGFSTFSLLYCVQPLLPTFARTFGLSPAQSAMALSLSTATLAIAILMAGGAAQRLNLKTLMFSSMVLAAGCNLAAALAPTWPLLLVARAAEGLLLGGVPAVAMTYLAEETEASELAAAMGLYVAGTAFGGMAGRVGMGLLLATFDWRMAMAAIGAIDLVAALAFFALLPRPRHVRAPAPERLSDRLRTWNEAWRRPGLLALFGLGFCLTGVFVALFNYVEFRLEGAPYHLSQTQVGLIFLVYAFGVWSSSTAGRLAERYGRRRLLLVGLAVILAGIALTLPTSLASIIAGIAMVTTGFFIAHAVASGWIGRLAGPAKSQSAALYLLFYYAGSSLAGAVGGWFWRHGAWPAVAGFTAVLVLAGAALALRIPREDPS</sequence>
<dbReference type="InterPro" id="IPR036259">
    <property type="entry name" value="MFS_trans_sf"/>
</dbReference>
<dbReference type="RefSeq" id="WP_101719229.1">
    <property type="nucleotide sequence ID" value="NZ_PJRS01000037.1"/>
</dbReference>
<keyword evidence="6 8" id="KW-1133">Transmembrane helix</keyword>
<dbReference type="Gene3D" id="1.20.1250.20">
    <property type="entry name" value="MFS general substrate transporter like domains"/>
    <property type="match status" value="1"/>
</dbReference>
<feature type="transmembrane region" description="Helical" evidence="8">
    <location>
        <begin position="258"/>
        <end position="279"/>
    </location>
</feature>
<dbReference type="EMBL" id="PJRS01000037">
    <property type="protein sequence ID" value="PLR22806.1"/>
    <property type="molecule type" value="Genomic_DNA"/>
</dbReference>
<evidence type="ECO:0000256" key="2">
    <source>
        <dbReference type="ARBA" id="ARBA00008335"/>
    </source>
</evidence>
<dbReference type="AlphaFoldDB" id="A0A2N5DA12"/>
<dbReference type="PANTHER" id="PTHR43271">
    <property type="entry name" value="BLL2771 PROTEIN"/>
    <property type="match status" value="1"/>
</dbReference>
<keyword evidence="11" id="KW-1185">Reference proteome</keyword>
<feature type="transmembrane region" description="Helical" evidence="8">
    <location>
        <begin position="55"/>
        <end position="75"/>
    </location>
</feature>
<evidence type="ECO:0000256" key="7">
    <source>
        <dbReference type="ARBA" id="ARBA00023136"/>
    </source>
</evidence>
<evidence type="ECO:0000256" key="6">
    <source>
        <dbReference type="ARBA" id="ARBA00022989"/>
    </source>
</evidence>
<keyword evidence="7 8" id="KW-0472">Membrane</keyword>
<feature type="transmembrane region" description="Helical" evidence="8">
    <location>
        <begin position="112"/>
        <end position="134"/>
    </location>
</feature>
<dbReference type="OrthoDB" id="63984at2"/>
<comment type="subcellular location">
    <subcellularLocation>
        <location evidence="1">Cell membrane</location>
        <topology evidence="1">Multi-pass membrane protein</topology>
    </subcellularLocation>
</comment>
<evidence type="ECO:0000313" key="11">
    <source>
        <dbReference type="Proteomes" id="UP000234479"/>
    </source>
</evidence>
<dbReference type="Pfam" id="PF07690">
    <property type="entry name" value="MFS_1"/>
    <property type="match status" value="2"/>
</dbReference>
<dbReference type="PROSITE" id="PS50850">
    <property type="entry name" value="MFS"/>
    <property type="match status" value="1"/>
</dbReference>
<evidence type="ECO:0000256" key="4">
    <source>
        <dbReference type="ARBA" id="ARBA00022475"/>
    </source>
</evidence>
<feature type="domain" description="Major facilitator superfamily (MFS) profile" evidence="9">
    <location>
        <begin position="17"/>
        <end position="401"/>
    </location>
</feature>
<comment type="caution">
    <text evidence="10">The sequence shown here is derived from an EMBL/GenBank/DDBJ whole genome shotgun (WGS) entry which is preliminary data.</text>
</comment>
<gene>
    <name evidence="10" type="ORF">SGCZBJ_17300</name>
</gene>
<evidence type="ECO:0000256" key="1">
    <source>
        <dbReference type="ARBA" id="ARBA00004651"/>
    </source>
</evidence>
<dbReference type="GO" id="GO:0005886">
    <property type="term" value="C:plasma membrane"/>
    <property type="evidence" value="ECO:0007669"/>
    <property type="project" value="UniProtKB-SubCell"/>
</dbReference>
<feature type="transmembrane region" description="Helical" evidence="8">
    <location>
        <begin position="23"/>
        <end position="43"/>
    </location>
</feature>
<dbReference type="CDD" id="cd17324">
    <property type="entry name" value="MFS_NepI_like"/>
    <property type="match status" value="1"/>
</dbReference>
<evidence type="ECO:0000313" key="10">
    <source>
        <dbReference type="EMBL" id="PLR22806.1"/>
    </source>
</evidence>
<name>A0A2N5DA12_9CAUL</name>
<comment type="similarity">
    <text evidence="2">Belongs to the major facilitator superfamily.</text>
</comment>
<feature type="transmembrane region" description="Helical" evidence="8">
    <location>
        <begin position="314"/>
        <end position="336"/>
    </location>
</feature>
<organism evidence="10 11">
    <name type="scientific">Caulobacter zeae</name>
    <dbReference type="NCBI Taxonomy" id="2055137"/>
    <lineage>
        <taxon>Bacteria</taxon>
        <taxon>Pseudomonadati</taxon>
        <taxon>Pseudomonadota</taxon>
        <taxon>Alphaproteobacteria</taxon>
        <taxon>Caulobacterales</taxon>
        <taxon>Caulobacteraceae</taxon>
        <taxon>Caulobacter</taxon>
    </lineage>
</organism>
<dbReference type="InterPro" id="IPR011701">
    <property type="entry name" value="MFS"/>
</dbReference>
<dbReference type="Proteomes" id="UP000234479">
    <property type="component" value="Unassembled WGS sequence"/>
</dbReference>
<dbReference type="PANTHER" id="PTHR43271:SF1">
    <property type="entry name" value="INNER MEMBRANE TRANSPORT PROTEIN YNFM"/>
    <property type="match status" value="1"/>
</dbReference>
<dbReference type="PROSITE" id="PS00216">
    <property type="entry name" value="SUGAR_TRANSPORT_1"/>
    <property type="match status" value="1"/>
</dbReference>
<feature type="transmembrane region" description="Helical" evidence="8">
    <location>
        <begin position="375"/>
        <end position="394"/>
    </location>
</feature>
<accession>A0A2N5DA12</accession>
<feature type="transmembrane region" description="Helical" evidence="8">
    <location>
        <begin position="87"/>
        <end position="106"/>
    </location>
</feature>
<evidence type="ECO:0000256" key="8">
    <source>
        <dbReference type="SAM" id="Phobius"/>
    </source>
</evidence>
<evidence type="ECO:0000256" key="5">
    <source>
        <dbReference type="ARBA" id="ARBA00022692"/>
    </source>
</evidence>
<proteinExistence type="inferred from homology"/>
<reference evidence="10 11" key="1">
    <citation type="submission" date="2017-12" db="EMBL/GenBank/DDBJ databases">
        <title>The genome sequence of Caulobacter sp. 410.</title>
        <authorList>
            <person name="Gao J."/>
            <person name="Mao X."/>
            <person name="Sun J."/>
        </authorList>
    </citation>
    <scope>NUCLEOTIDE SEQUENCE [LARGE SCALE GENOMIC DNA]</scope>
    <source>
        <strain evidence="10 11">410</strain>
    </source>
</reference>
<feature type="transmembrane region" description="Helical" evidence="8">
    <location>
        <begin position="348"/>
        <end position="369"/>
    </location>
</feature>
<dbReference type="GO" id="GO:0022857">
    <property type="term" value="F:transmembrane transporter activity"/>
    <property type="evidence" value="ECO:0007669"/>
    <property type="project" value="InterPro"/>
</dbReference>
<feature type="transmembrane region" description="Helical" evidence="8">
    <location>
        <begin position="146"/>
        <end position="169"/>
    </location>
</feature>
<evidence type="ECO:0000256" key="3">
    <source>
        <dbReference type="ARBA" id="ARBA00022448"/>
    </source>
</evidence>
<protein>
    <submittedName>
        <fullName evidence="10">MFS transporter</fullName>
    </submittedName>
</protein>